<protein>
    <submittedName>
        <fullName evidence="2">T9SS type A sorting domain-containing protein</fullName>
    </submittedName>
</protein>
<feature type="domain" description="PKD/Chitinase" evidence="1">
    <location>
        <begin position="1125"/>
        <end position="1193"/>
    </location>
</feature>
<sequence>MMKLYSPKLSERSWRRLLVVAMLWLLGFGYQVKAQTTLATGDISIVGWNSNTTDQIAFVPWVSLAPNTVIRFTDNGWNSGASATQAGNSRNLEQVAMWVNTSGSTIAAGTVIIIEPVYLNGGYYASMGTVSVFNNGGGTTSSMALTNIGDQLTAYQTANPADQTLSSTGFSPTNTSPATFSGTVLYALSWPNGWLTSGSSGSQTSYLPSDLTSYNIAFTGGSAAVQGGRYSGSTSGLSISQYKAAVNNPANWTVSNTSVALNSSSVPDFQTAPPAPAITGHPGNRTRCAGGNATFSVTATNATSYQWQVNTGSGFTNVANAGVYSGATSSTLTITAVTGAMNGYQYRVVVSGATAPAATSNTATLTVSNIVVSSAYVNVSCNGGSNGAAAVSVSGGITPYTYSWSPRGGTSSTATGLSAGTYTVTITDDIGCTATRTFNITQPAAPVSGTTVVTNVSCNGGNTGAINLTPTGGTSPYTYNWGGGITTEDRSNLTAGTYTVTITDANSCTGTITATVNQPASPVSGVGVVTNVSCNGGSNGTIDLTPSGGTAPYTYYWAGGITTQDRTGLTAGNYSVVITDVNGCTSTQSYFVNQPSGITATTTATDATCSSAANGSATVTASGGTSPYTYSWAPSGGTGATASNLAPGTYTVTVIDANNCTKQATATVTAPAAPGNPAVFGNGTWNVYAWNAGGGANTGASWSQNYAGFYTDTTLNMNTVPIWNTLTSPSDAPGYQGCVVAADNHSWSAKRTGFTCGYYIISIPAHDDHAELLINGSMVWQHIGCCDSHTNVWQGYLSPTSQVEFRVTEGGGNSYGEITFARVKPTISGLTTICGGSPVNLAATPATGSTYLWSTGATTQSINVTTPGTYSVTISGAGCSSTVSTTVTEVVATAAGATICAGDTATLTASGADVYNWYNAASGGTLLKTGASFTTPVLTNTTTYYLQGVKTQTKSLSTINTGGNNQNGVMFQVAAHKSLTINGFTITPTSVGSTIPLRFYYKTGTYSGFQNNASAWTLHATTSVVNAGSQIFVPVPELALQQGQQYAFYITTTDGTNISYTNGDNTFTDGNLTITTGTGNMYPFSTVYSPRTWNGSLSYMLPTCEGPRKPVTVTVNPAATLTINAANVTCHGAANGTATVSASGGTAPYTYLWSNGATTATISNLAPGTYTVTSTDAKGCRSTNTVTITEPASVLAANVTGTNATCNGSATGTASVSANGGTAPYSYSWSPAGGTAATASGLTAGTYTVTITDARGCTITRSLTIGQPAAIAGSTVVTNVSCFGGSNGSINLTPSGGSGPYTFNWGGGVTTEDRTGLLAGNYSVTITDANGCTGTVTATVGQPASPVSGTTVITNVACNGGNTGAINLTPTGGTGSYTFLWNDGRTTEDRTGLVAGTYSVTITDANSCTSTVTTTVGQPASPVSGTTVVTNVACNGGTNGAINLTPNGGTAPYTFNWGNGITTEDRTGLAAGTYTVVITDLNGCTASISAAVGQPATAIGGSTVVSHVSCFGGSNGTIDLTPSGGTAPYTYNWSGGITTQDRTGLSAGTYTVVITDANGCTGTVTASVNQPSAPVSGTTVVTNVSSFGGSNGAINLTPSGGTAPYTYNWGGGITTQDRTGLIAGTYTVTITDDNGCTGTVMATVTQPAPSSNANLANLTLSSGTLNPVFAANTTSYTASVNSSTTSVVLTATIADPAATLKINNTAATSGSGRSITLASGSNLITVEVTAQNGSIKTYTVNVTQMTPTGPISWTGTTSTDWNTASNWSSNSVPASTSDVVIPSGVSRYPVISSGTSLAKDLTIASGASLTVNGGTLEVKEDFTNNGSFTATGGSAIFSGSVVQVIGGANPSAFHDLTISAAGASLAGPVSVQRVLTLNGNLNTNGNTFTLLSNASGTAMVVNAGGVVNGTAKVQRYINPALNAAAGYRHFASPVTATTVSDFATAGFTPVVNPAYNTAAKPGTVRPFPTVFQYNQSRLTNDSAATMDFGFGWESPAALSSALTPGKGYSVNIPASQTVDFTGTLSNGTVTVTGLGRGATTESGWHLLGNPYPAPIDWDNITIPSGMMDAVYAFRSSSAYNGSYAAYVNGVGSLTGGVIPAMQAFFVRTTAAVSSFSFSNAARLTTYQNPSFYRSTETRPLLQLSASKGQQQDEAYLYLEQGATTGMDNSFDAYSLPMGAVRVYTLAGASQLSINGLGYSAAPQQIPLVVEGAAGTYQLKVEQLLNQFQVQLEDKQLNTMQTLTPTSVVSFSHAGGSTATRFVLHVGARVSGVADATKGMEVKLYPNPSQGKFQLQLSGLKASSAEMTITDIAGKVVMQKQVKASNGTISEAVELKAAKGIYLLQIKADQQVITRKVVVE</sequence>
<reference evidence="2 3" key="1">
    <citation type="submission" date="2019-09" db="EMBL/GenBank/DDBJ databases">
        <title>Genome sequence of Adhaeribacter sp. M2.</title>
        <authorList>
            <person name="Srinivasan S."/>
        </authorList>
    </citation>
    <scope>NUCLEOTIDE SEQUENCE [LARGE SCALE GENOMIC DNA]</scope>
    <source>
        <strain evidence="2 3">M2</strain>
    </source>
</reference>
<dbReference type="Pfam" id="PF18962">
    <property type="entry name" value="Por_Secre_tail"/>
    <property type="match status" value="1"/>
</dbReference>
<feature type="domain" description="PKD/Chitinase" evidence="1">
    <location>
        <begin position="1194"/>
        <end position="1268"/>
    </location>
</feature>
<dbReference type="InterPro" id="IPR022409">
    <property type="entry name" value="PKD/Chitinase_dom"/>
</dbReference>
<evidence type="ECO:0000259" key="1">
    <source>
        <dbReference type="SMART" id="SM00089"/>
    </source>
</evidence>
<feature type="domain" description="PKD/Chitinase" evidence="1">
    <location>
        <begin position="374"/>
        <end position="443"/>
    </location>
</feature>
<dbReference type="Pfam" id="PF19081">
    <property type="entry name" value="Ig_7"/>
    <property type="match status" value="1"/>
</dbReference>
<dbReference type="Pfam" id="PF12733">
    <property type="entry name" value="Cadherin-like"/>
    <property type="match status" value="1"/>
</dbReference>
<dbReference type="EMBL" id="VTWT01000004">
    <property type="protein sequence ID" value="KAA9339019.1"/>
    <property type="molecule type" value="Genomic_DNA"/>
</dbReference>
<dbReference type="Proteomes" id="UP000326570">
    <property type="component" value="Unassembled WGS sequence"/>
</dbReference>
<feature type="domain" description="PKD/Chitinase" evidence="1">
    <location>
        <begin position="601"/>
        <end position="671"/>
    </location>
</feature>
<keyword evidence="3" id="KW-1185">Reference proteome</keyword>
<dbReference type="Pfam" id="PF13573">
    <property type="entry name" value="SprB"/>
    <property type="match status" value="11"/>
</dbReference>
<dbReference type="Gene3D" id="2.60.40.740">
    <property type="match status" value="9"/>
</dbReference>
<dbReference type="NCBIfam" id="TIGR04183">
    <property type="entry name" value="Por_Secre_tail"/>
    <property type="match status" value="1"/>
</dbReference>
<accession>A0A5N1J1R3</accession>
<dbReference type="InterPro" id="IPR044023">
    <property type="entry name" value="Ig_7"/>
</dbReference>
<organism evidence="2 3">
    <name type="scientific">Adhaeribacter soli</name>
    <dbReference type="NCBI Taxonomy" id="2607655"/>
    <lineage>
        <taxon>Bacteria</taxon>
        <taxon>Pseudomonadati</taxon>
        <taxon>Bacteroidota</taxon>
        <taxon>Cytophagia</taxon>
        <taxon>Cytophagales</taxon>
        <taxon>Hymenobacteraceae</taxon>
        <taxon>Adhaeribacter</taxon>
    </lineage>
</organism>
<dbReference type="Gene3D" id="2.40.10.10">
    <property type="entry name" value="Trypsin-like serine proteases"/>
    <property type="match status" value="2"/>
</dbReference>
<name>A0A5N1J1R3_9BACT</name>
<proteinExistence type="predicted"/>
<dbReference type="InterPro" id="IPR013783">
    <property type="entry name" value="Ig-like_fold"/>
</dbReference>
<comment type="caution">
    <text evidence="2">The sequence shown here is derived from an EMBL/GenBank/DDBJ whole genome shotgun (WGS) entry which is preliminary data.</text>
</comment>
<dbReference type="InterPro" id="IPR025667">
    <property type="entry name" value="SprB_repeat"/>
</dbReference>
<evidence type="ECO:0000313" key="2">
    <source>
        <dbReference type="EMBL" id="KAA9339019.1"/>
    </source>
</evidence>
<dbReference type="SMART" id="SM00089">
    <property type="entry name" value="PKD"/>
    <property type="match status" value="4"/>
</dbReference>
<gene>
    <name evidence="2" type="ORF">F0P94_09525</name>
</gene>
<dbReference type="InterPro" id="IPR025883">
    <property type="entry name" value="Cadherin-like_domain"/>
</dbReference>
<dbReference type="InterPro" id="IPR043504">
    <property type="entry name" value="Peptidase_S1_PA_chymotrypsin"/>
</dbReference>
<dbReference type="InterPro" id="IPR026444">
    <property type="entry name" value="Secre_tail"/>
</dbReference>
<evidence type="ECO:0000313" key="3">
    <source>
        <dbReference type="Proteomes" id="UP000326570"/>
    </source>
</evidence>
<dbReference type="Gene3D" id="2.60.40.10">
    <property type="entry name" value="Immunoglobulins"/>
    <property type="match status" value="1"/>
</dbReference>